<keyword evidence="2" id="KW-0378">Hydrolase</keyword>
<protein>
    <submittedName>
        <fullName evidence="2">Hydrolase</fullName>
        <ecNumber evidence="2">3.-.-.-</ecNumber>
    </submittedName>
</protein>
<reference evidence="2 3" key="1">
    <citation type="submission" date="2018-06" db="EMBL/GenBank/DDBJ databases">
        <authorList>
            <consortium name="Pathogen Informatics"/>
            <person name="Doyle S."/>
        </authorList>
    </citation>
    <scope>NUCLEOTIDE SEQUENCE [LARGE SCALE GENOMIC DNA]</scope>
    <source>
        <strain evidence="2 3">NCTC10994</strain>
    </source>
</reference>
<dbReference type="GO" id="GO:0016787">
    <property type="term" value="F:hydrolase activity"/>
    <property type="evidence" value="ECO:0007669"/>
    <property type="project" value="UniProtKB-KW"/>
</dbReference>
<evidence type="ECO:0000313" key="2">
    <source>
        <dbReference type="EMBL" id="SQI36052.1"/>
    </source>
</evidence>
<dbReference type="KEGG" id="rcr:NCTC10994_03231"/>
<dbReference type="Proteomes" id="UP000249091">
    <property type="component" value="Chromosome 1"/>
</dbReference>
<evidence type="ECO:0000259" key="1">
    <source>
        <dbReference type="Pfam" id="PF00561"/>
    </source>
</evidence>
<proteinExistence type="predicted"/>
<dbReference type="EMBL" id="LS483468">
    <property type="protein sequence ID" value="SQI36052.1"/>
    <property type="molecule type" value="Genomic_DNA"/>
</dbReference>
<feature type="domain" description="AB hydrolase-1" evidence="1">
    <location>
        <begin position="48"/>
        <end position="131"/>
    </location>
</feature>
<dbReference type="InterPro" id="IPR029058">
    <property type="entry name" value="AB_hydrolase_fold"/>
</dbReference>
<sequence length="292" mass="30633">MTQPDTRTLEVPGASLVYDVREPSGRSTFPTLILAASPMTADAFGTLASYFTDRTVVTYDPSGTGRGVRTDTTVGSTPRLHADDLAHLIDTLGTGPVDLFATSGGAVNALELVSRNPERVRTLVAHEPPLAKILPDRDMLLKACTDIHDTYLRIGMGPGMTKFITLVGWKGELSDAYFGAPAPDPAAFGLPIEDDGSRDDPLLAQNLLSCTGYDPDFQALAAASTRIVPAAGRESADEMAARGASALAARLGLNTVSFPGGHGGFMGDEYGMPGDPEGFAAVLKEVLQPARV</sequence>
<keyword evidence="3" id="KW-1185">Reference proteome</keyword>
<dbReference type="Gene3D" id="3.40.50.1820">
    <property type="entry name" value="alpha/beta hydrolase"/>
    <property type="match status" value="1"/>
</dbReference>
<dbReference type="SUPFAM" id="SSF53474">
    <property type="entry name" value="alpha/beta-Hydrolases"/>
    <property type="match status" value="1"/>
</dbReference>
<gene>
    <name evidence="2" type="ORF">NCTC10994_03231</name>
</gene>
<dbReference type="InterPro" id="IPR000073">
    <property type="entry name" value="AB_hydrolase_1"/>
</dbReference>
<name>A0A2X4UN98_9NOCA</name>
<evidence type="ECO:0000313" key="3">
    <source>
        <dbReference type="Proteomes" id="UP000249091"/>
    </source>
</evidence>
<dbReference type="RefSeq" id="WP_072703192.1">
    <property type="nucleotide sequence ID" value="NZ_JAFBBL010000001.1"/>
</dbReference>
<organism evidence="2 3">
    <name type="scientific">Rhodococcus coprophilus</name>
    <dbReference type="NCBI Taxonomy" id="38310"/>
    <lineage>
        <taxon>Bacteria</taxon>
        <taxon>Bacillati</taxon>
        <taxon>Actinomycetota</taxon>
        <taxon>Actinomycetes</taxon>
        <taxon>Mycobacteriales</taxon>
        <taxon>Nocardiaceae</taxon>
        <taxon>Rhodococcus</taxon>
    </lineage>
</organism>
<dbReference type="AlphaFoldDB" id="A0A2X4UN98"/>
<dbReference type="EC" id="3.-.-.-" evidence="2"/>
<dbReference type="Pfam" id="PF00561">
    <property type="entry name" value="Abhydrolase_1"/>
    <property type="match status" value="1"/>
</dbReference>
<accession>A0A2X4UN98</accession>
<dbReference type="STRING" id="1219011.GCA_001895045_03501"/>